<name>A0A9P8V596_9PEZI</name>
<dbReference type="Pfam" id="PF12697">
    <property type="entry name" value="Abhydrolase_6"/>
    <property type="match status" value="1"/>
</dbReference>
<keyword evidence="3" id="KW-1185">Reference proteome</keyword>
<sequence length="282" mass="31314">MAVIHSETSPATVQHERLHLVVDDTPLDLAVVRRDGQSTPILFLHGWGSCKEDYTDMQLLPAFSGRPFIAYDAPGCGDTNCDDLSKVNIHFLRETAESVLEHFDIKQVHLVGHSMGGLTALQLAHLNPGCVRSFIDIKGNLGPEDCFISRQVLEYPPDQAEKFLEKFILDTRRSSFYSAALYAAGIRQRVKVGAIRGILESMVELSDNDGLLQKFLGLPFPRIFMFGEQHGSLSYLPTLRDGGVELAEIPAAGHFPMYSNPVEMWARIDSFLKKVEAANKAQ</sequence>
<dbReference type="AlphaFoldDB" id="A0A9P8V596"/>
<organism evidence="2 3">
    <name type="scientific">Plectosphaerella plurivora</name>
    <dbReference type="NCBI Taxonomy" id="936078"/>
    <lineage>
        <taxon>Eukaryota</taxon>
        <taxon>Fungi</taxon>
        <taxon>Dikarya</taxon>
        <taxon>Ascomycota</taxon>
        <taxon>Pezizomycotina</taxon>
        <taxon>Sordariomycetes</taxon>
        <taxon>Hypocreomycetidae</taxon>
        <taxon>Glomerellales</taxon>
        <taxon>Plectosphaerellaceae</taxon>
        <taxon>Plectosphaerella</taxon>
    </lineage>
</organism>
<proteinExistence type="predicted"/>
<accession>A0A9P8V596</accession>
<evidence type="ECO:0000259" key="1">
    <source>
        <dbReference type="Pfam" id="PF12697"/>
    </source>
</evidence>
<dbReference type="OrthoDB" id="190201at2759"/>
<dbReference type="GO" id="GO:0016787">
    <property type="term" value="F:hydrolase activity"/>
    <property type="evidence" value="ECO:0007669"/>
    <property type="project" value="UniProtKB-KW"/>
</dbReference>
<dbReference type="Gene3D" id="3.40.50.1820">
    <property type="entry name" value="alpha/beta hydrolase"/>
    <property type="match status" value="1"/>
</dbReference>
<dbReference type="SUPFAM" id="SSF53474">
    <property type="entry name" value="alpha/beta-Hydrolases"/>
    <property type="match status" value="1"/>
</dbReference>
<keyword evidence="2" id="KW-0378">Hydrolase</keyword>
<gene>
    <name evidence="2" type="ORF">F5X68DRAFT_264442</name>
</gene>
<dbReference type="PANTHER" id="PTHR43798">
    <property type="entry name" value="MONOACYLGLYCEROL LIPASE"/>
    <property type="match status" value="1"/>
</dbReference>
<feature type="domain" description="AB hydrolase-1" evidence="1">
    <location>
        <begin position="41"/>
        <end position="264"/>
    </location>
</feature>
<dbReference type="PANTHER" id="PTHR43798:SF33">
    <property type="entry name" value="HYDROLASE, PUTATIVE (AFU_ORTHOLOGUE AFUA_2G14860)-RELATED"/>
    <property type="match status" value="1"/>
</dbReference>
<comment type="caution">
    <text evidence="2">The sequence shown here is derived from an EMBL/GenBank/DDBJ whole genome shotgun (WGS) entry which is preliminary data.</text>
</comment>
<dbReference type="InterPro" id="IPR029058">
    <property type="entry name" value="AB_hydrolase_fold"/>
</dbReference>
<dbReference type="EMBL" id="JAGSXJ010000025">
    <property type="protein sequence ID" value="KAH6675320.1"/>
    <property type="molecule type" value="Genomic_DNA"/>
</dbReference>
<evidence type="ECO:0000313" key="2">
    <source>
        <dbReference type="EMBL" id="KAH6675320.1"/>
    </source>
</evidence>
<dbReference type="GO" id="GO:0016020">
    <property type="term" value="C:membrane"/>
    <property type="evidence" value="ECO:0007669"/>
    <property type="project" value="TreeGrafter"/>
</dbReference>
<evidence type="ECO:0000313" key="3">
    <source>
        <dbReference type="Proteomes" id="UP000770015"/>
    </source>
</evidence>
<dbReference type="Proteomes" id="UP000770015">
    <property type="component" value="Unassembled WGS sequence"/>
</dbReference>
<dbReference type="InterPro" id="IPR000073">
    <property type="entry name" value="AB_hydrolase_1"/>
</dbReference>
<dbReference type="InterPro" id="IPR050266">
    <property type="entry name" value="AB_hydrolase_sf"/>
</dbReference>
<reference evidence="2" key="1">
    <citation type="journal article" date="2021" name="Nat. Commun.">
        <title>Genetic determinants of endophytism in the Arabidopsis root mycobiome.</title>
        <authorList>
            <person name="Mesny F."/>
            <person name="Miyauchi S."/>
            <person name="Thiergart T."/>
            <person name="Pickel B."/>
            <person name="Atanasova L."/>
            <person name="Karlsson M."/>
            <person name="Huettel B."/>
            <person name="Barry K.W."/>
            <person name="Haridas S."/>
            <person name="Chen C."/>
            <person name="Bauer D."/>
            <person name="Andreopoulos W."/>
            <person name="Pangilinan J."/>
            <person name="LaButti K."/>
            <person name="Riley R."/>
            <person name="Lipzen A."/>
            <person name="Clum A."/>
            <person name="Drula E."/>
            <person name="Henrissat B."/>
            <person name="Kohler A."/>
            <person name="Grigoriev I.V."/>
            <person name="Martin F.M."/>
            <person name="Hacquard S."/>
        </authorList>
    </citation>
    <scope>NUCLEOTIDE SEQUENCE</scope>
    <source>
        <strain evidence="2">MPI-SDFR-AT-0117</strain>
    </source>
</reference>
<protein>
    <submittedName>
        <fullName evidence="2">Alpha/Beta hydrolase protein</fullName>
    </submittedName>
</protein>